<evidence type="ECO:0000313" key="7">
    <source>
        <dbReference type="Proteomes" id="UP000478636"/>
    </source>
</evidence>
<dbReference type="GO" id="GO:0015074">
    <property type="term" value="P:DNA integration"/>
    <property type="evidence" value="ECO:0007669"/>
    <property type="project" value="UniProtKB-KW"/>
</dbReference>
<dbReference type="Proteomes" id="UP000478636">
    <property type="component" value="Unassembled WGS sequence"/>
</dbReference>
<accession>A0A6L7AFZ2</accession>
<organism evidence="6 7">
    <name type="scientific">Leuconostoc lactis</name>
    <dbReference type="NCBI Taxonomy" id="1246"/>
    <lineage>
        <taxon>Bacteria</taxon>
        <taxon>Bacillati</taxon>
        <taxon>Bacillota</taxon>
        <taxon>Bacilli</taxon>
        <taxon>Lactobacillales</taxon>
        <taxon>Lactobacillaceae</taxon>
        <taxon>Leuconostoc</taxon>
    </lineage>
</organism>
<comment type="caution">
    <text evidence="6">The sequence shown here is derived from an EMBL/GenBank/DDBJ whole genome shotgun (WGS) entry which is preliminary data.</text>
</comment>
<evidence type="ECO:0000256" key="4">
    <source>
        <dbReference type="ARBA" id="ARBA00023172"/>
    </source>
</evidence>
<dbReference type="SUPFAM" id="SSF56349">
    <property type="entry name" value="DNA breaking-rejoining enzymes"/>
    <property type="match status" value="1"/>
</dbReference>
<evidence type="ECO:0000256" key="1">
    <source>
        <dbReference type="ARBA" id="ARBA00008857"/>
    </source>
</evidence>
<dbReference type="Pfam" id="PF00589">
    <property type="entry name" value="Phage_integrase"/>
    <property type="match status" value="1"/>
</dbReference>
<evidence type="ECO:0000256" key="2">
    <source>
        <dbReference type="ARBA" id="ARBA00022908"/>
    </source>
</evidence>
<dbReference type="InterPro" id="IPR010998">
    <property type="entry name" value="Integrase_recombinase_N"/>
</dbReference>
<dbReference type="AlphaFoldDB" id="A0A6L7AFZ2"/>
<comment type="similarity">
    <text evidence="1">Belongs to the 'phage' integrase family.</text>
</comment>
<evidence type="ECO:0000256" key="3">
    <source>
        <dbReference type="ARBA" id="ARBA00023125"/>
    </source>
</evidence>
<dbReference type="CDD" id="cd01189">
    <property type="entry name" value="INT_ICEBs1_C_like"/>
    <property type="match status" value="1"/>
</dbReference>
<dbReference type="GO" id="GO:0006310">
    <property type="term" value="P:DNA recombination"/>
    <property type="evidence" value="ECO:0007669"/>
    <property type="project" value="UniProtKB-KW"/>
</dbReference>
<keyword evidence="4" id="KW-0233">DNA recombination</keyword>
<dbReference type="EMBL" id="WSZI01000013">
    <property type="protein sequence ID" value="MWN21341.1"/>
    <property type="molecule type" value="Genomic_DNA"/>
</dbReference>
<sequence>MASIYKRGKTWTASVSVPDNGKYLKKTQSGFQTKKAATNWANEIEVQKQNRELTKDNAIFVEVFEDWYRIFKEPQLQTATKQWYRTTLSLLTKKWGQKKMSEVTSKDFQLLINEYGTDHVKSSVSHIKNITSAFVRYAIDEGLIIRDFTRNVNTYSIVKSKDKSLKFLEEDEMKKLIIRASASDAVTSHMILTALYSGLRFSEVAGLTKDDFDFKNNTISVNKSWQIHDQVFKETKTKTSNREITISSEFMNKAKKWTFGERFAFQGENGTPPSDNAANKQLKRFLEKDNSTVITFHGLRHTHASFLLSKDISIQYVSERLGHADVNITLSTYAHLLEKKRHEETEKAINLFKGLI</sequence>
<reference evidence="6 7" key="1">
    <citation type="submission" date="2019-12" db="EMBL/GenBank/DDBJ databases">
        <title>Complete genome sequence of Leuconostoc lactis strain AVN1 provides insights into metabolic potential.</title>
        <authorList>
            <person name="Besrour N."/>
            <person name="Najjari A."/>
            <person name="Fhoula I."/>
            <person name="Jaballah S."/>
            <person name="Klibi N."/>
            <person name="Ouzari H.I."/>
        </authorList>
    </citation>
    <scope>NUCLEOTIDE SEQUENCE [LARGE SCALE GENOMIC DNA]</scope>
    <source>
        <strain evidence="6 7">AVN1</strain>
    </source>
</reference>
<dbReference type="PANTHER" id="PTHR30629">
    <property type="entry name" value="PROPHAGE INTEGRASE"/>
    <property type="match status" value="1"/>
</dbReference>
<keyword evidence="3" id="KW-0238">DNA-binding</keyword>
<gene>
    <name evidence="6" type="ORF">GQS40_06600</name>
</gene>
<dbReference type="Gene3D" id="1.10.150.130">
    <property type="match status" value="1"/>
</dbReference>
<dbReference type="InterPro" id="IPR002104">
    <property type="entry name" value="Integrase_catalytic"/>
</dbReference>
<dbReference type="InterPro" id="IPR013762">
    <property type="entry name" value="Integrase-like_cat_sf"/>
</dbReference>
<dbReference type="Pfam" id="PF14657">
    <property type="entry name" value="Arm-DNA-bind_4"/>
    <property type="match status" value="1"/>
</dbReference>
<proteinExistence type="inferred from homology"/>
<evidence type="ECO:0000313" key="6">
    <source>
        <dbReference type="EMBL" id="MWN21341.1"/>
    </source>
</evidence>
<dbReference type="InterPro" id="IPR050808">
    <property type="entry name" value="Phage_Integrase"/>
</dbReference>
<dbReference type="PROSITE" id="PS51898">
    <property type="entry name" value="TYR_RECOMBINASE"/>
    <property type="match status" value="1"/>
</dbReference>
<dbReference type="InterPro" id="IPR011010">
    <property type="entry name" value="DNA_brk_join_enz"/>
</dbReference>
<dbReference type="PANTHER" id="PTHR30629:SF2">
    <property type="entry name" value="PROPHAGE INTEGRASE INTS-RELATED"/>
    <property type="match status" value="1"/>
</dbReference>
<dbReference type="Gene3D" id="1.10.443.10">
    <property type="entry name" value="Intergrase catalytic core"/>
    <property type="match status" value="1"/>
</dbReference>
<name>A0A6L7AFZ2_LEULA</name>
<dbReference type="InterPro" id="IPR028259">
    <property type="entry name" value="AP2-like_int_N"/>
</dbReference>
<keyword evidence="2" id="KW-0229">DNA integration</keyword>
<evidence type="ECO:0000259" key="5">
    <source>
        <dbReference type="PROSITE" id="PS51898"/>
    </source>
</evidence>
<dbReference type="GO" id="GO:0003677">
    <property type="term" value="F:DNA binding"/>
    <property type="evidence" value="ECO:0007669"/>
    <property type="project" value="UniProtKB-KW"/>
</dbReference>
<feature type="domain" description="Tyr recombinase" evidence="5">
    <location>
        <begin position="163"/>
        <end position="347"/>
    </location>
</feature>
<protein>
    <submittedName>
        <fullName evidence="6">Tyrosine-type recombinase/integrase</fullName>
    </submittedName>
</protein>